<dbReference type="GO" id="GO:0008124">
    <property type="term" value="F:4-alpha-hydroxytetrahydrobiopterin dehydratase activity"/>
    <property type="evidence" value="ECO:0007669"/>
    <property type="project" value="UniProtKB-EC"/>
</dbReference>
<comment type="similarity">
    <text evidence="2">Belongs to the pterin-4-alpha-carbinolamine dehydratase family.</text>
</comment>
<dbReference type="InterPro" id="IPR036428">
    <property type="entry name" value="PCD_sf"/>
</dbReference>
<gene>
    <name evidence="5" type="ORF">UT61_C0038G0005</name>
</gene>
<dbReference type="CDD" id="cd00913">
    <property type="entry name" value="PCD_DCoH_subfamily_a"/>
    <property type="match status" value="1"/>
</dbReference>
<evidence type="ECO:0000256" key="1">
    <source>
        <dbReference type="ARBA" id="ARBA00001554"/>
    </source>
</evidence>
<dbReference type="AlphaFoldDB" id="A0A0G0PL57"/>
<dbReference type="Gene3D" id="3.30.1360.20">
    <property type="entry name" value="Transcriptional coactivator/pterin dehydratase"/>
    <property type="match status" value="1"/>
</dbReference>
<organism evidence="5 6">
    <name type="scientific">Candidatus Woesebacteria bacterium GW2011_GWA1_39_8</name>
    <dbReference type="NCBI Taxonomy" id="1618552"/>
    <lineage>
        <taxon>Bacteria</taxon>
        <taxon>Candidatus Woeseibacteriota</taxon>
    </lineage>
</organism>
<comment type="caution">
    <text evidence="5">The sequence shown here is derived from an EMBL/GenBank/DDBJ whole genome shotgun (WGS) entry which is preliminary data.</text>
</comment>
<dbReference type="PANTHER" id="PTHR12599">
    <property type="entry name" value="PTERIN-4-ALPHA-CARBINOLAMINE DEHYDRATASE"/>
    <property type="match status" value="1"/>
</dbReference>
<dbReference type="PANTHER" id="PTHR12599:SF0">
    <property type="entry name" value="PTERIN-4-ALPHA-CARBINOLAMINE DEHYDRATASE"/>
    <property type="match status" value="1"/>
</dbReference>
<dbReference type="EMBL" id="LBXL01000038">
    <property type="protein sequence ID" value="KKR28939.1"/>
    <property type="molecule type" value="Genomic_DNA"/>
</dbReference>
<evidence type="ECO:0000313" key="5">
    <source>
        <dbReference type="EMBL" id="KKR28939.1"/>
    </source>
</evidence>
<evidence type="ECO:0000313" key="6">
    <source>
        <dbReference type="Proteomes" id="UP000034793"/>
    </source>
</evidence>
<dbReference type="PATRIC" id="fig|1618552.3.peg.883"/>
<sequence length="109" mass="12514">MDLTKIKCVPCRGGEPTLSSSEIKKYLGDLKNGWKIETLPDKLVKEFEFKDFKEAIKFTNKVAALAEEEGHHPNIYIHSYKKVKLELWTHKIGGLHQNDFVMAAKINEL</sequence>
<evidence type="ECO:0000256" key="2">
    <source>
        <dbReference type="ARBA" id="ARBA00006472"/>
    </source>
</evidence>
<name>A0A0G0PL57_9BACT</name>
<comment type="catalytic activity">
    <reaction evidence="1">
        <text>(4aS,6R)-4a-hydroxy-L-erythro-5,6,7,8-tetrahydrobiopterin = (6R)-L-erythro-6,7-dihydrobiopterin + H2O</text>
        <dbReference type="Rhea" id="RHEA:11920"/>
        <dbReference type="ChEBI" id="CHEBI:15377"/>
        <dbReference type="ChEBI" id="CHEBI:15642"/>
        <dbReference type="ChEBI" id="CHEBI:43120"/>
        <dbReference type="EC" id="4.2.1.96"/>
    </reaction>
</comment>
<dbReference type="SUPFAM" id="SSF55248">
    <property type="entry name" value="PCD-like"/>
    <property type="match status" value="1"/>
</dbReference>
<dbReference type="InterPro" id="IPR001533">
    <property type="entry name" value="Pterin_deHydtase"/>
</dbReference>
<dbReference type="NCBIfam" id="NF002017">
    <property type="entry name" value="PRK00823.1-2"/>
    <property type="match status" value="1"/>
</dbReference>
<dbReference type="GO" id="GO:0006729">
    <property type="term" value="P:tetrahydrobiopterin biosynthetic process"/>
    <property type="evidence" value="ECO:0007669"/>
    <property type="project" value="InterPro"/>
</dbReference>
<evidence type="ECO:0000256" key="4">
    <source>
        <dbReference type="ARBA" id="ARBA00023239"/>
    </source>
</evidence>
<accession>A0A0G0PL57</accession>
<proteinExistence type="inferred from homology"/>
<reference evidence="5 6" key="1">
    <citation type="journal article" date="2015" name="Nature">
        <title>rRNA introns, odd ribosomes, and small enigmatic genomes across a large radiation of phyla.</title>
        <authorList>
            <person name="Brown C.T."/>
            <person name="Hug L.A."/>
            <person name="Thomas B.C."/>
            <person name="Sharon I."/>
            <person name="Castelle C.J."/>
            <person name="Singh A."/>
            <person name="Wilkins M.J."/>
            <person name="Williams K.H."/>
            <person name="Banfield J.F."/>
        </authorList>
    </citation>
    <scope>NUCLEOTIDE SEQUENCE [LARGE SCALE GENOMIC DNA]</scope>
</reference>
<dbReference type="Proteomes" id="UP000034793">
    <property type="component" value="Unassembled WGS sequence"/>
</dbReference>
<evidence type="ECO:0000256" key="3">
    <source>
        <dbReference type="ARBA" id="ARBA00013252"/>
    </source>
</evidence>
<dbReference type="EC" id="4.2.1.96" evidence="3"/>
<dbReference type="Pfam" id="PF01329">
    <property type="entry name" value="Pterin_4a"/>
    <property type="match status" value="1"/>
</dbReference>
<keyword evidence="4" id="KW-0456">Lyase</keyword>
<protein>
    <recommendedName>
        <fullName evidence="3">4a-hydroxytetrahydrobiopterin dehydratase</fullName>
        <ecNumber evidence="3">4.2.1.96</ecNumber>
    </recommendedName>
</protein>